<gene>
    <name evidence="2" type="ORF">BC624_104181</name>
    <name evidence="3" type="ORF">SAMN05443373_103181</name>
</gene>
<sequence>MSKPLNWYLRRHSLLYKIRFQLVSKNVSPMRIESFCYNSINPKKDIPLIYLQLNPSIFPQEKSNLNDFKKALKIAKWLRNQVKGGPGLGKSSETALLKMMNGEGGVCSDFSQVYNNFCVVNDIKVREWGLKIVSKDATTSGGHSFNEVYSNELQKWFIIDVAKSIYFYHLDSNVPLSVFELLDLKKENKEIQFFNFNKKITPDDQRIQNLYLISNSFPFLITNYCNKTYDYFLNKMAVFPESLIHGLVFLLGKSYAFEFPDNKHNTKIN</sequence>
<dbReference type="Proteomes" id="UP000184384">
    <property type="component" value="Unassembled WGS sequence"/>
</dbReference>
<evidence type="ECO:0000259" key="1">
    <source>
        <dbReference type="Pfam" id="PF01841"/>
    </source>
</evidence>
<accession>A0A1M5LQ62</accession>
<reference evidence="2 5" key="3">
    <citation type="submission" date="2018-03" db="EMBL/GenBank/DDBJ databases">
        <title>Genomic Encyclopedia of Archaeal and Bacterial Type Strains, Phase II (KMG-II): from individual species to whole genera.</title>
        <authorList>
            <person name="Goeker M."/>
        </authorList>
    </citation>
    <scope>NUCLEOTIDE SEQUENCE [LARGE SCALE GENOMIC DNA]</scope>
    <source>
        <strain evidence="2 5">DSM 17797</strain>
    </source>
</reference>
<evidence type="ECO:0000313" key="4">
    <source>
        <dbReference type="Proteomes" id="UP000184384"/>
    </source>
</evidence>
<dbReference type="EMBL" id="FQWO01000003">
    <property type="protein sequence ID" value="SHG67292.1"/>
    <property type="molecule type" value="Genomic_DNA"/>
</dbReference>
<organism evidence="3 4">
    <name type="scientific">Flavobacterium granuli</name>
    <dbReference type="NCBI Taxonomy" id="280093"/>
    <lineage>
        <taxon>Bacteria</taxon>
        <taxon>Pseudomonadati</taxon>
        <taxon>Bacteroidota</taxon>
        <taxon>Flavobacteriia</taxon>
        <taxon>Flavobacteriales</taxon>
        <taxon>Flavobacteriaceae</taxon>
        <taxon>Flavobacterium</taxon>
    </lineage>
</organism>
<dbReference type="Proteomes" id="UP000237771">
    <property type="component" value="Unassembled WGS sequence"/>
</dbReference>
<dbReference type="InterPro" id="IPR002931">
    <property type="entry name" value="Transglutaminase-like"/>
</dbReference>
<dbReference type="Pfam" id="PF01841">
    <property type="entry name" value="Transglut_core"/>
    <property type="match status" value="1"/>
</dbReference>
<feature type="domain" description="Transglutaminase-like" evidence="1">
    <location>
        <begin position="64"/>
        <end position="160"/>
    </location>
</feature>
<evidence type="ECO:0000313" key="5">
    <source>
        <dbReference type="Proteomes" id="UP000237771"/>
    </source>
</evidence>
<keyword evidence="5" id="KW-1185">Reference proteome</keyword>
<dbReference type="SUPFAM" id="SSF54001">
    <property type="entry name" value="Cysteine proteinases"/>
    <property type="match status" value="1"/>
</dbReference>
<name>A0A1M5LQ62_9FLAO</name>
<reference evidence="4" key="2">
    <citation type="submission" date="2016-11" db="EMBL/GenBank/DDBJ databases">
        <authorList>
            <person name="Varghese N."/>
            <person name="Submissions S."/>
        </authorList>
    </citation>
    <scope>NUCLEOTIDE SEQUENCE [LARGE SCALE GENOMIC DNA]</scope>
    <source>
        <strain evidence="4">DSM 19729</strain>
    </source>
</reference>
<protein>
    <submittedName>
        <fullName evidence="2">Transglutaminase superfamily protein</fullName>
    </submittedName>
    <submittedName>
        <fullName evidence="3">Transglutaminase-like superfamily protein</fullName>
    </submittedName>
</protein>
<dbReference type="EMBL" id="PVUB01000004">
    <property type="protein sequence ID" value="PRZ24066.1"/>
    <property type="molecule type" value="Genomic_DNA"/>
</dbReference>
<proteinExistence type="predicted"/>
<dbReference type="InterPro" id="IPR038765">
    <property type="entry name" value="Papain-like_cys_pep_sf"/>
</dbReference>
<dbReference type="AlphaFoldDB" id="A0A1M5LQ62"/>
<evidence type="ECO:0000313" key="2">
    <source>
        <dbReference type="EMBL" id="PRZ24066.1"/>
    </source>
</evidence>
<dbReference type="RefSeq" id="WP_106357479.1">
    <property type="nucleotide sequence ID" value="NZ_FQWO01000003.1"/>
</dbReference>
<reference evidence="3" key="1">
    <citation type="submission" date="2016-11" db="EMBL/GenBank/DDBJ databases">
        <authorList>
            <person name="Jaros S."/>
            <person name="Januszkiewicz K."/>
            <person name="Wedrychowicz H."/>
        </authorList>
    </citation>
    <scope>NUCLEOTIDE SEQUENCE [LARGE SCALE GENOMIC DNA]</scope>
    <source>
        <strain evidence="3">DSM 19729</strain>
    </source>
</reference>
<dbReference type="STRING" id="280093.SAMN05443373_103181"/>
<dbReference type="Gene3D" id="3.10.620.30">
    <property type="match status" value="1"/>
</dbReference>
<evidence type="ECO:0000313" key="3">
    <source>
        <dbReference type="EMBL" id="SHG67292.1"/>
    </source>
</evidence>